<name>B3VG99_9CAUD</name>
<gene>
    <name evidence="1" type="primary">39</name>
    <name evidence="1" type="ORF">Lockley_39</name>
</gene>
<accession>B3VG99</accession>
<proteinExistence type="predicted"/>
<dbReference type="RefSeq" id="YP_001994680.1">
    <property type="nucleotide sequence ID" value="NC_011021.1"/>
</dbReference>
<reference evidence="1 2" key="1">
    <citation type="submission" date="2008-05" db="EMBL/GenBank/DDBJ databases">
        <authorList>
            <person name="Myers M.S."/>
            <person name="Chambers R.A."/>
            <person name="Paluzzi D.E."/>
            <person name="Edgar R.H."/>
            <person name="Ko C."/>
            <person name="Jacobs-Sera D."/>
            <person name="Hendrix R.W."/>
            <person name="Hatfull G.F."/>
        </authorList>
    </citation>
    <scope>NUCLEOTIDE SEQUENCE [LARGE SCALE GENOMIC DNA]</scope>
</reference>
<evidence type="ECO:0000313" key="2">
    <source>
        <dbReference type="Proteomes" id="UP000001212"/>
    </source>
</evidence>
<evidence type="ECO:0000313" key="1">
    <source>
        <dbReference type="EMBL" id="ACE79876.1"/>
    </source>
</evidence>
<sequence>MAKAENSITVKVIPVILTPEEVRQKIVDVISDWVTIYSCDAEQVAADILEGITLVQMEVGRVSKKTQKKAKPLQVEDWQVDLLHMLHVLVEQTKPKTSTVSHAMAQYTPEQLAMITDRLTEAVDLLKIISTQTRQSEVIAVRQHDDPELQRRKVSAAQEIEAIRAEEAERYHAYRDKPLQPYVRVHEAP</sequence>
<organism evidence="1 2">
    <name type="scientific">Mycobacterium phage Lockley</name>
    <dbReference type="NCBI Taxonomy" id="2914012"/>
    <lineage>
        <taxon>Viruses</taxon>
        <taxon>Duplodnaviria</taxon>
        <taxon>Heunggongvirae</taxon>
        <taxon>Uroviricota</taxon>
        <taxon>Caudoviricetes</taxon>
        <taxon>Fromanvirus</taxon>
        <taxon>Fromanvirus lockley</taxon>
    </lineage>
</organism>
<keyword evidence="2" id="KW-1185">Reference proteome</keyword>
<dbReference type="GeneID" id="6417612"/>
<dbReference type="KEGG" id="vg:6417612"/>
<dbReference type="EMBL" id="EU744249">
    <property type="protein sequence ID" value="ACE79876.1"/>
    <property type="molecule type" value="Genomic_DNA"/>
</dbReference>
<protein>
    <submittedName>
        <fullName evidence="1">Uncharacterized protein</fullName>
    </submittedName>
</protein>
<dbReference type="Proteomes" id="UP000001212">
    <property type="component" value="Segment"/>
</dbReference>